<dbReference type="EMBL" id="JACHJQ010000003">
    <property type="protein sequence ID" value="MBB4906676.1"/>
    <property type="molecule type" value="Genomic_DNA"/>
</dbReference>
<protein>
    <recommendedName>
        <fullName evidence="1">DUF1707 domain-containing protein</fullName>
    </recommendedName>
</protein>
<dbReference type="InterPro" id="IPR012551">
    <property type="entry name" value="DUF1707_SHOCT-like"/>
</dbReference>
<proteinExistence type="predicted"/>
<comment type="caution">
    <text evidence="2">The sequence shown here is derived from an EMBL/GenBank/DDBJ whole genome shotgun (WGS) entry which is preliminary data.</text>
</comment>
<sequence>MSEQPGPVDPRELRVSDAERTHVVNVLQKAIGHGMLSLDEFTERTDKALAAKTRGELNAVLVDLAGVTHTDAEAPVREKPVELRASFATLKRNGDWTVPRELVIYNRLGSTDLDFSEARIKHGEVRIQLNCGGGSVKLVLPEGASVVHDEVRMTAGSIKDKVGSGGGRPRFVLTGSVTAGSLVIRRPSYLRIGNLLIHSSLRITRAAD</sequence>
<name>A0A7W7VDY4_9PSEU</name>
<accession>A0A7W7VDY4</accession>
<dbReference type="Proteomes" id="UP000520767">
    <property type="component" value="Unassembled WGS sequence"/>
</dbReference>
<organism evidence="2 3">
    <name type="scientific">Actinophytocola algeriensis</name>
    <dbReference type="NCBI Taxonomy" id="1768010"/>
    <lineage>
        <taxon>Bacteria</taxon>
        <taxon>Bacillati</taxon>
        <taxon>Actinomycetota</taxon>
        <taxon>Actinomycetes</taxon>
        <taxon>Pseudonocardiales</taxon>
        <taxon>Pseudonocardiaceae</taxon>
    </lineage>
</organism>
<dbReference type="Pfam" id="PF08044">
    <property type="entry name" value="DUF1707"/>
    <property type="match status" value="1"/>
</dbReference>
<gene>
    <name evidence="2" type="ORF">FHR82_002896</name>
</gene>
<dbReference type="RefSeq" id="WP_184810855.1">
    <property type="nucleotide sequence ID" value="NZ_JACHJQ010000003.1"/>
</dbReference>
<dbReference type="PANTHER" id="PTHR40763:SF5">
    <property type="entry name" value="MEMBRANE PROTEIN"/>
    <property type="match status" value="1"/>
</dbReference>
<evidence type="ECO:0000313" key="2">
    <source>
        <dbReference type="EMBL" id="MBB4906676.1"/>
    </source>
</evidence>
<dbReference type="AlphaFoldDB" id="A0A7W7VDY4"/>
<keyword evidence="3" id="KW-1185">Reference proteome</keyword>
<evidence type="ECO:0000259" key="1">
    <source>
        <dbReference type="Pfam" id="PF08044"/>
    </source>
</evidence>
<reference evidence="2 3" key="1">
    <citation type="submission" date="2020-08" db="EMBL/GenBank/DDBJ databases">
        <title>Genomic Encyclopedia of Type Strains, Phase III (KMG-III): the genomes of soil and plant-associated and newly described type strains.</title>
        <authorList>
            <person name="Whitman W."/>
        </authorList>
    </citation>
    <scope>NUCLEOTIDE SEQUENCE [LARGE SCALE GENOMIC DNA]</scope>
    <source>
        <strain evidence="2 3">CECT 8960</strain>
    </source>
</reference>
<feature type="domain" description="DUF1707" evidence="1">
    <location>
        <begin position="13"/>
        <end position="64"/>
    </location>
</feature>
<dbReference type="PANTHER" id="PTHR40763">
    <property type="entry name" value="MEMBRANE PROTEIN-RELATED"/>
    <property type="match status" value="1"/>
</dbReference>
<evidence type="ECO:0000313" key="3">
    <source>
        <dbReference type="Proteomes" id="UP000520767"/>
    </source>
</evidence>